<dbReference type="KEGG" id="ege:EM595_p0521"/>
<comment type="catalytic activity">
    <reaction evidence="4">
        <text>an (S)-2-haloacid + H2O = a (2R)-2-hydroxycarboxylate + a halide anion + H(+)</text>
        <dbReference type="Rhea" id="RHEA:11192"/>
        <dbReference type="ChEBI" id="CHEBI:15377"/>
        <dbReference type="ChEBI" id="CHEBI:15378"/>
        <dbReference type="ChEBI" id="CHEBI:16042"/>
        <dbReference type="ChEBI" id="CHEBI:58314"/>
        <dbReference type="ChEBI" id="CHEBI:137405"/>
        <dbReference type="EC" id="3.8.1.2"/>
    </reaction>
</comment>
<dbReference type="GO" id="GO:0018784">
    <property type="term" value="F:(S)-2-haloacid dehalogenase activity"/>
    <property type="evidence" value="ECO:0007669"/>
    <property type="project" value="UniProtKB-UniRule"/>
</dbReference>
<dbReference type="CDD" id="cd02588">
    <property type="entry name" value="HAD_L2-DEX"/>
    <property type="match status" value="1"/>
</dbReference>
<dbReference type="InterPro" id="IPR006439">
    <property type="entry name" value="HAD-SF_hydro_IA"/>
</dbReference>
<dbReference type="Pfam" id="PF00702">
    <property type="entry name" value="Hydrolase"/>
    <property type="match status" value="1"/>
</dbReference>
<name>A0A0U5L5W7_9GAMM</name>
<dbReference type="NCBIfam" id="TIGR01428">
    <property type="entry name" value="HAD_type_II"/>
    <property type="match status" value="1"/>
</dbReference>
<evidence type="ECO:0000313" key="6">
    <source>
        <dbReference type="Proteomes" id="UP000059419"/>
    </source>
</evidence>
<dbReference type="EC" id="3.8.1.2" evidence="4"/>
<dbReference type="SUPFAM" id="SSF56784">
    <property type="entry name" value="HAD-like"/>
    <property type="match status" value="1"/>
</dbReference>
<evidence type="ECO:0000313" key="5">
    <source>
        <dbReference type="EMBL" id="CUU26217.1"/>
    </source>
</evidence>
<dbReference type="Gene3D" id="1.10.150.240">
    <property type="entry name" value="Putative phosphatase, domain 2"/>
    <property type="match status" value="1"/>
</dbReference>
<reference evidence="6" key="1">
    <citation type="submission" date="2015-11" db="EMBL/GenBank/DDBJ databases">
        <authorList>
            <person name="Blom J."/>
        </authorList>
    </citation>
    <scope>NUCLEOTIDE SEQUENCE [LARGE SCALE GENOMIC DNA]</scope>
    <source>
        <plasmid evidence="6">pEM01</plasmid>
    </source>
</reference>
<dbReference type="PANTHER" id="PTHR43316:SF3">
    <property type="entry name" value="HALOACID DEHALOGENASE, TYPE II (AFU_ORTHOLOGUE AFUA_2G07750)-RELATED"/>
    <property type="match status" value="1"/>
</dbReference>
<keyword evidence="3 4" id="KW-0378">Hydrolase</keyword>
<dbReference type="PANTHER" id="PTHR43316">
    <property type="entry name" value="HYDROLASE, HALOACID DELAHOGENASE-RELATED"/>
    <property type="match status" value="1"/>
</dbReference>
<dbReference type="Gene3D" id="3.40.50.1000">
    <property type="entry name" value="HAD superfamily/HAD-like"/>
    <property type="match status" value="1"/>
</dbReference>
<dbReference type="Proteomes" id="UP000059419">
    <property type="component" value="Plasmid pEM01"/>
</dbReference>
<dbReference type="EMBL" id="LN907828">
    <property type="protein sequence ID" value="CUU26217.1"/>
    <property type="molecule type" value="Genomic_DNA"/>
</dbReference>
<dbReference type="SFLD" id="SFLDS00003">
    <property type="entry name" value="Haloacid_Dehalogenase"/>
    <property type="match status" value="1"/>
</dbReference>
<keyword evidence="2" id="KW-0479">Metal-binding</keyword>
<dbReference type="InterPro" id="IPR023214">
    <property type="entry name" value="HAD_sf"/>
</dbReference>
<dbReference type="SFLD" id="SFLDG01129">
    <property type="entry name" value="C1.5:_HAD__Beta-PGM__Phosphata"/>
    <property type="match status" value="1"/>
</dbReference>
<comment type="similarity">
    <text evidence="1 4">Belongs to the HAD-like hydrolase superfamily. S-2-haloalkanoic acid dehalogenase family.</text>
</comment>
<protein>
    <recommendedName>
        <fullName evidence="4">(S)-2-haloacid dehalogenase</fullName>
        <ecNumber evidence="4">3.8.1.2</ecNumber>
    </recommendedName>
    <alternativeName>
        <fullName evidence="4">2-haloalkanoic acid dehalogenase</fullName>
    </alternativeName>
    <alternativeName>
        <fullName evidence="4">Halocarboxylic acid halidohydrolase</fullName>
    </alternativeName>
    <alternativeName>
        <fullName evidence="4">L-2-haloacid dehalogenase</fullName>
    </alternativeName>
</protein>
<accession>A0A0U5L5W7</accession>
<evidence type="ECO:0000256" key="4">
    <source>
        <dbReference type="RuleBase" id="RU368077"/>
    </source>
</evidence>
<comment type="function">
    <text evidence="4">Catalyzes the hydrolytic dehalogenation of small (S)-2-haloalkanoic acids to yield the corresponding (R)-2-hydroxyalkanoic acids.</text>
</comment>
<dbReference type="InterPro" id="IPR051540">
    <property type="entry name" value="S-2-haloacid_dehalogenase"/>
</dbReference>
<organism evidence="5 6">
    <name type="scientific">Duffyella gerundensis</name>
    <dbReference type="NCBI Taxonomy" id="1619313"/>
    <lineage>
        <taxon>Bacteria</taxon>
        <taxon>Pseudomonadati</taxon>
        <taxon>Pseudomonadota</taxon>
        <taxon>Gammaproteobacteria</taxon>
        <taxon>Enterobacterales</taxon>
        <taxon>Erwiniaceae</taxon>
        <taxon>Duffyella</taxon>
    </lineage>
</organism>
<dbReference type="GO" id="GO:0046872">
    <property type="term" value="F:metal ion binding"/>
    <property type="evidence" value="ECO:0007669"/>
    <property type="project" value="UniProtKB-KW"/>
</dbReference>
<dbReference type="NCBIfam" id="TIGR01493">
    <property type="entry name" value="HAD-SF-IA-v2"/>
    <property type="match status" value="1"/>
</dbReference>
<geneLocation type="plasmid" evidence="6">
    <name>pEM01</name>
</geneLocation>
<dbReference type="AlphaFoldDB" id="A0A0U5L5W7"/>
<proteinExistence type="inferred from homology"/>
<keyword evidence="6" id="KW-1185">Reference proteome</keyword>
<dbReference type="InterPro" id="IPR036412">
    <property type="entry name" value="HAD-like_sf"/>
</dbReference>
<sequence length="235" mass="26046">MATRPVLVFDVNETLLDLEHLSPFFRSTFGRDAAMREWFAQTILYSQSLALTGQFTPFGELGVAVLDMQATLANLTLNDEQRQQFTTLMRTLPPHADALAALQRLQQHGFRLFTLTNNSTDAQTAQLEKTGLRACFERLFSIEDAVPPACKPAEQTYRQVEQALTLQGAELCLVACHTWDIIGARAAGWHAAMILRQGNATLAAGPQPHYVCEDLHALSDKLIAAYPLNDFSGRL</sequence>
<gene>
    <name evidence="5" type="ORF">EM595_p0521</name>
</gene>
<evidence type="ECO:0000256" key="1">
    <source>
        <dbReference type="ARBA" id="ARBA00008106"/>
    </source>
</evidence>
<dbReference type="RefSeq" id="WP_067437053.1">
    <property type="nucleotide sequence ID" value="NZ_JACSXG010000003.1"/>
</dbReference>
<evidence type="ECO:0000256" key="3">
    <source>
        <dbReference type="ARBA" id="ARBA00022801"/>
    </source>
</evidence>
<dbReference type="OrthoDB" id="5865007at2"/>
<evidence type="ECO:0000256" key="2">
    <source>
        <dbReference type="ARBA" id="ARBA00022723"/>
    </source>
</evidence>
<dbReference type="InterPro" id="IPR006328">
    <property type="entry name" value="2-HAD"/>
</dbReference>
<dbReference type="InterPro" id="IPR023198">
    <property type="entry name" value="PGP-like_dom2"/>
</dbReference>
<dbReference type="PATRIC" id="fig|1619313.3.peg.4151"/>